<feature type="chain" id="PRO_5038995624" evidence="1">
    <location>
        <begin position="20"/>
        <end position="402"/>
    </location>
</feature>
<dbReference type="SUPFAM" id="SSF53474">
    <property type="entry name" value="alpha/beta-Hydrolases"/>
    <property type="match status" value="1"/>
</dbReference>
<name>A0A846W4H0_9NOCA</name>
<dbReference type="RefSeq" id="WP_167353345.1">
    <property type="nucleotide sequence ID" value="NZ_JAAXOM010000002.1"/>
</dbReference>
<organism evidence="2 3">
    <name type="scientific">Nocardia coubleae</name>
    <dbReference type="NCBI Taxonomy" id="356147"/>
    <lineage>
        <taxon>Bacteria</taxon>
        <taxon>Bacillati</taxon>
        <taxon>Actinomycetota</taxon>
        <taxon>Actinomycetes</taxon>
        <taxon>Mycobacteriales</taxon>
        <taxon>Nocardiaceae</taxon>
        <taxon>Nocardia</taxon>
    </lineage>
</organism>
<proteinExistence type="predicted"/>
<dbReference type="GO" id="GO:0004806">
    <property type="term" value="F:triacylglycerol lipase activity"/>
    <property type="evidence" value="ECO:0007669"/>
    <property type="project" value="InterPro"/>
</dbReference>
<protein>
    <submittedName>
        <fullName evidence="2">Lipase</fullName>
    </submittedName>
</protein>
<evidence type="ECO:0000256" key="1">
    <source>
        <dbReference type="SAM" id="SignalP"/>
    </source>
</evidence>
<evidence type="ECO:0000313" key="3">
    <source>
        <dbReference type="Proteomes" id="UP000572007"/>
    </source>
</evidence>
<sequence length="402" mass="41929">MRKRILAAVVVCTAAVLQAGCTLTAATDNPATEFVDAPAPQLSGEVLRERGGIVTATPIREWSAALDADADRGWTVTYRSVSGVDGSLRDVSGVVFVPTGEAPAGGWPVLSYGHGATGLDPSCGTSGHTDLLGYDLAVASLLQLGFVVAMTDFQGWGAGGGANAYLEPKTAAYNMIDAVRAARALVHEASATWYAVGASEGGHAAWAANEYAATYGDGLDFRGSASSAPMADLSGIVALAQSGWLSHEQQMWLPMVLAGLSNHRPELNAGDYLHGPLEHGESMWSACTGPHADQREQVLESLTARDTEPVSDAAAARLKQAFASIALPQRRASGPMLVITGAADQKVNVSWVRQAVRTACRNGGTIEFIVRPDEGHGTLVAGPQIGAWLLERLTGKPARNTC</sequence>
<accession>A0A846W4H0</accession>
<dbReference type="InterPro" id="IPR029058">
    <property type="entry name" value="AB_hydrolase_fold"/>
</dbReference>
<keyword evidence="3" id="KW-1185">Reference proteome</keyword>
<dbReference type="PIRSF" id="PIRSF029171">
    <property type="entry name" value="Esterase_LipA"/>
    <property type="match status" value="1"/>
</dbReference>
<keyword evidence="1" id="KW-0732">Signal</keyword>
<reference evidence="2 3" key="1">
    <citation type="submission" date="2020-04" db="EMBL/GenBank/DDBJ databases">
        <title>MicrobeNet Type strains.</title>
        <authorList>
            <person name="Nicholson A.C."/>
        </authorList>
    </citation>
    <scope>NUCLEOTIDE SEQUENCE [LARGE SCALE GENOMIC DNA]</scope>
    <source>
        <strain evidence="2 3">DSM 44960</strain>
    </source>
</reference>
<dbReference type="Proteomes" id="UP000572007">
    <property type="component" value="Unassembled WGS sequence"/>
</dbReference>
<dbReference type="PANTHER" id="PTHR34853">
    <property type="match status" value="1"/>
</dbReference>
<dbReference type="EMBL" id="JAAXOM010000002">
    <property type="protein sequence ID" value="NKX87517.1"/>
    <property type="molecule type" value="Genomic_DNA"/>
</dbReference>
<dbReference type="Gene3D" id="3.40.50.1820">
    <property type="entry name" value="alpha/beta hydrolase"/>
    <property type="match status" value="2"/>
</dbReference>
<dbReference type="Pfam" id="PF03583">
    <property type="entry name" value="LIP"/>
    <property type="match status" value="1"/>
</dbReference>
<feature type="signal peptide" evidence="1">
    <location>
        <begin position="1"/>
        <end position="19"/>
    </location>
</feature>
<dbReference type="GO" id="GO:0016042">
    <property type="term" value="P:lipid catabolic process"/>
    <property type="evidence" value="ECO:0007669"/>
    <property type="project" value="InterPro"/>
</dbReference>
<comment type="caution">
    <text evidence="2">The sequence shown here is derived from an EMBL/GenBank/DDBJ whole genome shotgun (WGS) entry which is preliminary data.</text>
</comment>
<dbReference type="AlphaFoldDB" id="A0A846W4H0"/>
<evidence type="ECO:0000313" key="2">
    <source>
        <dbReference type="EMBL" id="NKX87517.1"/>
    </source>
</evidence>
<dbReference type="InterPro" id="IPR005152">
    <property type="entry name" value="Lipase_secreted"/>
</dbReference>
<dbReference type="PANTHER" id="PTHR34853:SF1">
    <property type="entry name" value="LIPASE 5"/>
    <property type="match status" value="1"/>
</dbReference>
<gene>
    <name evidence="2" type="ORF">HGA10_09365</name>
</gene>